<dbReference type="AlphaFoldDB" id="A0AB33XGB9"/>
<evidence type="ECO:0000313" key="2">
    <source>
        <dbReference type="Proteomes" id="UP000005514"/>
    </source>
</evidence>
<proteinExistence type="predicted"/>
<dbReference type="Proteomes" id="UP000005514">
    <property type="component" value="Unassembled WGS sequence"/>
</dbReference>
<accession>A0AB33XGB9</accession>
<reference evidence="1 2" key="1">
    <citation type="submission" date="2012-04" db="EMBL/GenBank/DDBJ databases">
        <title>Genome sequence of Helicobacter pylori Hp H-42.</title>
        <authorList>
            <person name="Blanchard T.G."/>
            <person name="Czinn S.J."/>
            <person name="McCracken C."/>
            <person name="Abolude K."/>
            <person name="Maroo A."/>
            <person name="Santana-Cruz I."/>
            <person name="Tallon L.J."/>
            <person name="Ficke F.W.F."/>
        </authorList>
    </citation>
    <scope>NUCLEOTIDE SEQUENCE [LARGE SCALE GENOMIC DNA]</scope>
    <source>
        <strain evidence="1 2">Hp H-42</strain>
    </source>
</reference>
<evidence type="ECO:0000313" key="1">
    <source>
        <dbReference type="EMBL" id="EJB61538.1"/>
    </source>
</evidence>
<name>A0AB33XGB9_HELPX</name>
<sequence length="43" mass="5138">MSHFLLKTKFCKGLSFSFYKDLSYPKFYLIYRLSLVVGRLIVD</sequence>
<protein>
    <submittedName>
        <fullName evidence="1">Uncharacterized protein</fullName>
    </submittedName>
</protein>
<dbReference type="EMBL" id="AKON01000014">
    <property type="protein sequence ID" value="EJB61538.1"/>
    <property type="molecule type" value="Genomic_DNA"/>
</dbReference>
<organism evidence="1 2">
    <name type="scientific">Helicobacter pylori Hp H-42</name>
    <dbReference type="NCBI Taxonomy" id="992047"/>
    <lineage>
        <taxon>Bacteria</taxon>
        <taxon>Pseudomonadati</taxon>
        <taxon>Campylobacterota</taxon>
        <taxon>Epsilonproteobacteria</taxon>
        <taxon>Campylobacterales</taxon>
        <taxon>Helicobacteraceae</taxon>
        <taxon>Helicobacter</taxon>
    </lineage>
</organism>
<gene>
    <name evidence="1" type="ORF">HPHPH42_1293</name>
</gene>
<comment type="caution">
    <text evidence="1">The sequence shown here is derived from an EMBL/GenBank/DDBJ whole genome shotgun (WGS) entry which is preliminary data.</text>
</comment>